<evidence type="ECO:0000256" key="23">
    <source>
        <dbReference type="ARBA" id="ARBA00044770"/>
    </source>
</evidence>
<evidence type="ECO:0000256" key="1">
    <source>
        <dbReference type="ARBA" id="ARBA00002624"/>
    </source>
</evidence>
<evidence type="ECO:0000256" key="8">
    <source>
        <dbReference type="ARBA" id="ARBA00022645"/>
    </source>
</evidence>
<dbReference type="InterPro" id="IPR001460">
    <property type="entry name" value="PCN-bd_Tpept"/>
</dbReference>
<evidence type="ECO:0000313" key="29">
    <source>
        <dbReference type="EMBL" id="CUH93821.1"/>
    </source>
</evidence>
<keyword evidence="15" id="KW-0735">Signal-anchor</keyword>
<evidence type="ECO:0000256" key="15">
    <source>
        <dbReference type="ARBA" id="ARBA00022968"/>
    </source>
</evidence>
<dbReference type="GO" id="GO:0009252">
    <property type="term" value="P:peptidoglycan biosynthetic process"/>
    <property type="evidence" value="ECO:0007669"/>
    <property type="project" value="UniProtKB-UniPathway"/>
</dbReference>
<dbReference type="EC" id="2.4.99.28" evidence="23"/>
<dbReference type="Pfam" id="PF00912">
    <property type="entry name" value="Transgly"/>
    <property type="match status" value="1"/>
</dbReference>
<dbReference type="PANTHER" id="PTHR32282:SF33">
    <property type="entry name" value="PEPTIDOGLYCAN GLYCOSYLTRANSFERASE"/>
    <property type="match status" value="1"/>
</dbReference>
<dbReference type="GO" id="GO:0071555">
    <property type="term" value="P:cell wall organization"/>
    <property type="evidence" value="ECO:0007669"/>
    <property type="project" value="UniProtKB-KW"/>
</dbReference>
<evidence type="ECO:0000256" key="6">
    <source>
        <dbReference type="ARBA" id="ARBA00012448"/>
    </source>
</evidence>
<evidence type="ECO:0000256" key="24">
    <source>
        <dbReference type="ARBA" id="ARBA00049902"/>
    </source>
</evidence>
<evidence type="ECO:0000256" key="26">
    <source>
        <dbReference type="SAM" id="Phobius"/>
    </source>
</evidence>
<dbReference type="InterPro" id="IPR023346">
    <property type="entry name" value="Lysozyme-like_dom_sf"/>
</dbReference>
<evidence type="ECO:0000256" key="18">
    <source>
        <dbReference type="ARBA" id="ARBA00023136"/>
    </source>
</evidence>
<keyword evidence="12 26" id="KW-0812">Transmembrane</keyword>
<evidence type="ECO:0000256" key="16">
    <source>
        <dbReference type="ARBA" id="ARBA00022984"/>
    </source>
</evidence>
<comment type="pathway">
    <text evidence="25">Glycan biosynthesis.</text>
</comment>
<keyword evidence="14" id="KW-0133">Cell shape</keyword>
<dbReference type="SUPFAM" id="SSF56601">
    <property type="entry name" value="beta-lactamase/transpeptidase-like"/>
    <property type="match status" value="1"/>
</dbReference>
<feature type="transmembrane region" description="Helical" evidence="26">
    <location>
        <begin position="20"/>
        <end position="41"/>
    </location>
</feature>
<dbReference type="Proteomes" id="UP000196053">
    <property type="component" value="Chromosome I"/>
</dbReference>
<evidence type="ECO:0000256" key="20">
    <source>
        <dbReference type="ARBA" id="ARBA00023268"/>
    </source>
</evidence>
<keyword evidence="9" id="KW-0645">Protease</keyword>
<evidence type="ECO:0000256" key="17">
    <source>
        <dbReference type="ARBA" id="ARBA00022989"/>
    </source>
</evidence>
<keyword evidence="10" id="KW-0328">Glycosyltransferase</keyword>
<evidence type="ECO:0000256" key="21">
    <source>
        <dbReference type="ARBA" id="ARBA00023316"/>
    </source>
</evidence>
<keyword evidence="21" id="KW-0961">Cell wall biogenesis/degradation</keyword>
<dbReference type="InterPro" id="IPR001264">
    <property type="entry name" value="Glyco_trans_51"/>
</dbReference>
<dbReference type="Gene3D" id="1.10.3810.10">
    <property type="entry name" value="Biosynthetic peptidoglycan transglycosylase-like"/>
    <property type="match status" value="1"/>
</dbReference>
<dbReference type="KEGG" id="hsd:SD1D_2309"/>
<evidence type="ECO:0000256" key="22">
    <source>
        <dbReference type="ARBA" id="ARBA00034000"/>
    </source>
</evidence>
<comment type="catalytic activity">
    <reaction evidence="22">
        <text>Preferential cleavage: (Ac)2-L-Lys-D-Ala-|-D-Ala. Also transpeptidation of peptidyl-alanyl moieties that are N-acyl substituents of D-alanine.</text>
        <dbReference type="EC" id="3.4.16.4"/>
    </reaction>
</comment>
<gene>
    <name evidence="29" type="ORF">SD1D_2309</name>
</gene>
<keyword evidence="8" id="KW-0121">Carboxypeptidase</keyword>
<evidence type="ECO:0000256" key="2">
    <source>
        <dbReference type="ARBA" id="ARBA00004401"/>
    </source>
</evidence>
<evidence type="ECO:0000313" key="30">
    <source>
        <dbReference type="Proteomes" id="UP000196053"/>
    </source>
</evidence>
<comment type="similarity">
    <text evidence="4">In the C-terminal section; belongs to the transpeptidase family.</text>
</comment>
<dbReference type="UniPathway" id="UPA00219"/>
<dbReference type="Pfam" id="PF00905">
    <property type="entry name" value="Transpeptidase"/>
    <property type="match status" value="1"/>
</dbReference>
<evidence type="ECO:0000256" key="14">
    <source>
        <dbReference type="ARBA" id="ARBA00022960"/>
    </source>
</evidence>
<dbReference type="FunFam" id="1.10.3810.10:FF:000001">
    <property type="entry name" value="Penicillin-binding protein 1A"/>
    <property type="match status" value="1"/>
</dbReference>
<dbReference type="GO" id="GO:0008360">
    <property type="term" value="P:regulation of cell shape"/>
    <property type="evidence" value="ECO:0007669"/>
    <property type="project" value="UniProtKB-KW"/>
</dbReference>
<evidence type="ECO:0000256" key="25">
    <source>
        <dbReference type="ARBA" id="ARBA00060592"/>
    </source>
</evidence>
<evidence type="ECO:0000256" key="5">
    <source>
        <dbReference type="ARBA" id="ARBA00007739"/>
    </source>
</evidence>
<evidence type="ECO:0000259" key="28">
    <source>
        <dbReference type="Pfam" id="PF00912"/>
    </source>
</evidence>
<dbReference type="EC" id="3.4.16.4" evidence="6"/>
<dbReference type="GO" id="GO:0006508">
    <property type="term" value="P:proteolysis"/>
    <property type="evidence" value="ECO:0007669"/>
    <property type="project" value="UniProtKB-KW"/>
</dbReference>
<keyword evidence="17 26" id="KW-1133">Transmembrane helix</keyword>
<evidence type="ECO:0000256" key="12">
    <source>
        <dbReference type="ARBA" id="ARBA00022692"/>
    </source>
</evidence>
<proteinExistence type="inferred from homology"/>
<dbReference type="GO" id="GO:0008658">
    <property type="term" value="F:penicillin binding"/>
    <property type="evidence" value="ECO:0007669"/>
    <property type="project" value="InterPro"/>
</dbReference>
<dbReference type="InterPro" id="IPR050396">
    <property type="entry name" value="Glycosyltr_51/Transpeptidase"/>
</dbReference>
<keyword evidence="16" id="KW-0573">Peptidoglycan synthesis</keyword>
<dbReference type="RefSeq" id="WP_087758916.1">
    <property type="nucleotide sequence ID" value="NZ_DUPS01000059.1"/>
</dbReference>
<dbReference type="GO" id="GO:0046677">
    <property type="term" value="P:response to antibiotic"/>
    <property type="evidence" value="ECO:0007669"/>
    <property type="project" value="UniProtKB-KW"/>
</dbReference>
<keyword evidence="19" id="KW-0046">Antibiotic resistance</keyword>
<evidence type="ECO:0000256" key="13">
    <source>
        <dbReference type="ARBA" id="ARBA00022801"/>
    </source>
</evidence>
<evidence type="ECO:0000256" key="9">
    <source>
        <dbReference type="ARBA" id="ARBA00022670"/>
    </source>
</evidence>
<dbReference type="GO" id="GO:0005886">
    <property type="term" value="C:plasma membrane"/>
    <property type="evidence" value="ECO:0007669"/>
    <property type="project" value="UniProtKB-SubCell"/>
</dbReference>
<dbReference type="EMBL" id="LN879430">
    <property type="protein sequence ID" value="CUH93821.1"/>
    <property type="molecule type" value="Genomic_DNA"/>
</dbReference>
<dbReference type="AlphaFoldDB" id="A0A0K8J865"/>
<dbReference type="GO" id="GO:0008955">
    <property type="term" value="F:peptidoglycan glycosyltransferase activity"/>
    <property type="evidence" value="ECO:0007669"/>
    <property type="project" value="UniProtKB-EC"/>
</dbReference>
<evidence type="ECO:0000256" key="4">
    <source>
        <dbReference type="ARBA" id="ARBA00007090"/>
    </source>
</evidence>
<accession>A0A0K8J865</accession>
<dbReference type="PANTHER" id="PTHR32282">
    <property type="entry name" value="BINDING PROTEIN TRANSPEPTIDASE, PUTATIVE-RELATED"/>
    <property type="match status" value="1"/>
</dbReference>
<comment type="function">
    <text evidence="1">Cell wall formation. Synthesis of cross-linked peptidoglycan from the lipid intermediates. The enzyme has a penicillin-insensitive transglycosylase N-terminal domain (formation of linear glycan strands) and a penicillin-sensitive transpeptidase C-terminal domain (cross-linking of the peptide subunits).</text>
</comment>
<evidence type="ECO:0000256" key="3">
    <source>
        <dbReference type="ARBA" id="ARBA00004752"/>
    </source>
</evidence>
<comment type="similarity">
    <text evidence="5">In the N-terminal section; belongs to the glycosyltransferase 51 family.</text>
</comment>
<dbReference type="SUPFAM" id="SSF53955">
    <property type="entry name" value="Lysozyme-like"/>
    <property type="match status" value="1"/>
</dbReference>
<dbReference type="GO" id="GO:0009002">
    <property type="term" value="F:serine-type D-Ala-D-Ala carboxypeptidase activity"/>
    <property type="evidence" value="ECO:0007669"/>
    <property type="project" value="UniProtKB-EC"/>
</dbReference>
<comment type="subcellular location">
    <subcellularLocation>
        <location evidence="2">Cell membrane</location>
        <topology evidence="2">Single-pass type II membrane protein</topology>
    </subcellularLocation>
</comment>
<evidence type="ECO:0000259" key="27">
    <source>
        <dbReference type="Pfam" id="PF00905"/>
    </source>
</evidence>
<dbReference type="OrthoDB" id="9766909at2"/>
<comment type="catalytic activity">
    <reaction evidence="24">
        <text>[GlcNAc-(1-&gt;4)-Mur2Ac(oyl-L-Ala-gamma-D-Glu-L-Lys-D-Ala-D-Ala)](n)-di-trans,octa-cis-undecaprenyl diphosphate + beta-D-GlcNAc-(1-&gt;4)-Mur2Ac(oyl-L-Ala-gamma-D-Glu-L-Lys-D-Ala-D-Ala)-di-trans,octa-cis-undecaprenyl diphosphate = [GlcNAc-(1-&gt;4)-Mur2Ac(oyl-L-Ala-gamma-D-Glu-L-Lys-D-Ala-D-Ala)](n+1)-di-trans,octa-cis-undecaprenyl diphosphate + di-trans,octa-cis-undecaprenyl diphosphate + H(+)</text>
        <dbReference type="Rhea" id="RHEA:23708"/>
        <dbReference type="Rhea" id="RHEA-COMP:9602"/>
        <dbReference type="Rhea" id="RHEA-COMP:9603"/>
        <dbReference type="ChEBI" id="CHEBI:15378"/>
        <dbReference type="ChEBI" id="CHEBI:58405"/>
        <dbReference type="ChEBI" id="CHEBI:60033"/>
        <dbReference type="ChEBI" id="CHEBI:78435"/>
        <dbReference type="EC" id="2.4.99.28"/>
    </reaction>
</comment>
<evidence type="ECO:0000256" key="11">
    <source>
        <dbReference type="ARBA" id="ARBA00022679"/>
    </source>
</evidence>
<keyword evidence="20" id="KW-0511">Multifunctional enzyme</keyword>
<feature type="domain" description="Glycosyl transferase family 51" evidence="28">
    <location>
        <begin position="80"/>
        <end position="256"/>
    </location>
</feature>
<comment type="pathway">
    <text evidence="3">Cell wall biogenesis; peptidoglycan biosynthesis.</text>
</comment>
<protein>
    <recommendedName>
        <fullName evidence="7">Penicillin-binding protein 1A</fullName>
        <ecNumber evidence="23">2.4.99.28</ecNumber>
        <ecNumber evidence="6">3.4.16.4</ecNumber>
    </recommendedName>
</protein>
<keyword evidence="30" id="KW-1185">Reference proteome</keyword>
<keyword evidence="18 26" id="KW-0472">Membrane</keyword>
<sequence>MNKRRIDIAKKKKTGKWLKLIIKVFTLVILLTLAIGIFYFYNTYGKILIKLQKEAKLLVHSSTEEIFKSSQTSLVYDNDGKLITSLKGVKDVYYIEYKDIPPVLLNAIIVTEDKKFFSHGGIDYLANIRAAIALIKNKGEITQGASTITQQLARNVFLTHDVTYERKAKEIFIAQELEKIYTKDQIMEFYINNIYYANGHYGILAAADGYFGKGINELSLSQIAFLCAIPNNPNLYNPVTNLNRTIERRDRILKQMYENGKINLIDYRHAIKEPISINRQEEQKNNYVETFVYHSAIKALMKGEGFEFRNQFIDEEDKKAYDKAYKELYYSYQNKLYTGGYRIYTSIDLDKQKLLQESVDKALEKFTEKNEEGIYQLQGAAVCIDNDTGRVVAIIGGRSQEYVGYTLNRAYQSYRQPGSAIKPLIVYTPAFERGYRLDSLVIDEPIKNGPKNSGGSYVGEMKLQRAIELSKNTIAWKLFEELTPKLGLSYLLKMDFQKIVDDDYYLAASLGGLTIGTSPLEMTAAYGALVNDGYYREPTCIVKITDAAGKILVDDTIDEEQVYQTGASRMVTEALTGVIKNGTAKGFELSNTISAGKTGTTDNRRDGWFVGYTPYYTTGVWVGYDMPKPVEGLKGASYPAVIWHSYMEQIHQPGMNRSFIKYEE</sequence>
<evidence type="ECO:0000256" key="7">
    <source>
        <dbReference type="ARBA" id="ARBA00018638"/>
    </source>
</evidence>
<dbReference type="InterPro" id="IPR036950">
    <property type="entry name" value="PBP_transglycosylase"/>
</dbReference>
<keyword evidence="13" id="KW-0378">Hydrolase</keyword>
<evidence type="ECO:0000256" key="10">
    <source>
        <dbReference type="ARBA" id="ARBA00022676"/>
    </source>
</evidence>
<feature type="domain" description="Penicillin-binding protein transpeptidase" evidence="27">
    <location>
        <begin position="379"/>
        <end position="626"/>
    </location>
</feature>
<name>A0A0K8J865_9FIRM</name>
<organism evidence="29 30">
    <name type="scientific">Herbinix luporum</name>
    <dbReference type="NCBI Taxonomy" id="1679721"/>
    <lineage>
        <taxon>Bacteria</taxon>
        <taxon>Bacillati</taxon>
        <taxon>Bacillota</taxon>
        <taxon>Clostridia</taxon>
        <taxon>Lachnospirales</taxon>
        <taxon>Lachnospiraceae</taxon>
        <taxon>Herbinix</taxon>
    </lineage>
</organism>
<keyword evidence="11" id="KW-0808">Transferase</keyword>
<dbReference type="NCBIfam" id="TIGR02074">
    <property type="entry name" value="PBP_1a_fam"/>
    <property type="match status" value="1"/>
</dbReference>
<reference evidence="30" key="1">
    <citation type="submission" date="2015-09" db="EMBL/GenBank/DDBJ databases">
        <authorList>
            <person name="Wibberg D."/>
        </authorList>
    </citation>
    <scope>NUCLEOTIDE SEQUENCE [LARGE SCALE GENOMIC DNA]</scope>
    <source>
        <strain evidence="30">SD1D</strain>
    </source>
</reference>
<evidence type="ECO:0000256" key="19">
    <source>
        <dbReference type="ARBA" id="ARBA00023251"/>
    </source>
</evidence>
<dbReference type="Gene3D" id="3.40.710.10">
    <property type="entry name" value="DD-peptidase/beta-lactamase superfamily"/>
    <property type="match status" value="1"/>
</dbReference>
<dbReference type="InterPro" id="IPR012338">
    <property type="entry name" value="Beta-lactam/transpept-like"/>
</dbReference>